<dbReference type="InterPro" id="IPR000073">
    <property type="entry name" value="AB_hydrolase_1"/>
</dbReference>
<dbReference type="SUPFAM" id="SSF53474">
    <property type="entry name" value="alpha/beta-Hydrolases"/>
    <property type="match status" value="1"/>
</dbReference>
<dbReference type="AlphaFoldDB" id="A0A077LXE8"/>
<dbReference type="RefSeq" id="WP_048554459.1">
    <property type="nucleotide sequence ID" value="NZ_HF570958.1"/>
</dbReference>
<dbReference type="GO" id="GO:0016787">
    <property type="term" value="F:hydrolase activity"/>
    <property type="evidence" value="ECO:0007669"/>
    <property type="project" value="UniProtKB-KW"/>
</dbReference>
<protein>
    <submittedName>
        <fullName evidence="2">Alpha/beta hydrolase fold protein</fullName>
    </submittedName>
</protein>
<reference evidence="2 3" key="1">
    <citation type="journal article" date="2013" name="ISME J.">
        <title>A metabolic model for members of the genus Tetrasphaera involved in enhanced biological phosphorus removal.</title>
        <authorList>
            <person name="Kristiansen R."/>
            <person name="Nguyen H.T.T."/>
            <person name="Saunders A.M."/>
            <person name="Nielsen J.L."/>
            <person name="Wimmer R."/>
            <person name="Le V.Q."/>
            <person name="McIlroy S.J."/>
            <person name="Petrovski S."/>
            <person name="Seviour R.J."/>
            <person name="Calteau A."/>
            <person name="Nielsen K.L."/>
            <person name="Nielsen P.H."/>
        </authorList>
    </citation>
    <scope>NUCLEOTIDE SEQUENCE [LARGE SCALE GENOMIC DNA]</scope>
    <source>
        <strain evidence="2 3">T1-X7</strain>
    </source>
</reference>
<name>A0A077LXE8_9MICO</name>
<evidence type="ECO:0000259" key="1">
    <source>
        <dbReference type="Pfam" id="PF12697"/>
    </source>
</evidence>
<evidence type="ECO:0000313" key="2">
    <source>
        <dbReference type="EMBL" id="CCH77567.1"/>
    </source>
</evidence>
<comment type="caution">
    <text evidence="2">The sequence shown here is derived from an EMBL/GenBank/DDBJ whole genome shotgun (WGS) entry which is preliminary data.</text>
</comment>
<proteinExistence type="predicted"/>
<dbReference type="Pfam" id="PF12697">
    <property type="entry name" value="Abhydrolase_6"/>
    <property type="match status" value="1"/>
</dbReference>
<keyword evidence="3" id="KW-1185">Reference proteome</keyword>
<dbReference type="Gene3D" id="3.40.50.1820">
    <property type="entry name" value="alpha/beta hydrolase"/>
    <property type="match status" value="1"/>
</dbReference>
<dbReference type="InterPro" id="IPR029058">
    <property type="entry name" value="AB_hydrolase_fold"/>
</dbReference>
<dbReference type="STRING" id="1194083.BN12_2010007"/>
<dbReference type="EMBL" id="CAJB01000115">
    <property type="protein sequence ID" value="CCH77567.1"/>
    <property type="molecule type" value="Genomic_DNA"/>
</dbReference>
<evidence type="ECO:0000313" key="3">
    <source>
        <dbReference type="Proteomes" id="UP000035721"/>
    </source>
</evidence>
<dbReference type="OrthoDB" id="9802489at2"/>
<keyword evidence="2" id="KW-0378">Hydrolase</keyword>
<gene>
    <name evidence="2" type="ORF">BN12_2010007</name>
</gene>
<sequence>MDLERGMLGSIPYAALGAGRPVLVLAGLMPTTGVAHDGTVKGVAGPVLPLAASRRVVVTNRRPGLPRGMTMAELAAEHAEAVRAGFGEPVDVLGVSTGGSIAQQLAADHPDVVRRLVVGSSACRLGGYARSTQARVAALVRAGRIRTSCAVMAAALVPRWRGRSAARALAYALGPTLLRDRQGLDDMATTIEAEDAFDLARCTTPITVPTLVVGGGRDRFYEPELFAETVRLVPGSRLSFHPDKGHVGVLADPRARAAIAGFLGTA</sequence>
<organism evidence="2 3">
    <name type="scientific">Nostocoides japonicum T1-X7</name>
    <dbReference type="NCBI Taxonomy" id="1194083"/>
    <lineage>
        <taxon>Bacteria</taxon>
        <taxon>Bacillati</taxon>
        <taxon>Actinomycetota</taxon>
        <taxon>Actinomycetes</taxon>
        <taxon>Micrococcales</taxon>
        <taxon>Intrasporangiaceae</taxon>
        <taxon>Nostocoides</taxon>
    </lineage>
</organism>
<dbReference type="Proteomes" id="UP000035721">
    <property type="component" value="Unassembled WGS sequence"/>
</dbReference>
<accession>A0A077LXE8</accession>
<dbReference type="PRINTS" id="PR00111">
    <property type="entry name" value="ABHYDROLASE"/>
</dbReference>
<feature type="domain" description="AB hydrolase-1" evidence="1">
    <location>
        <begin position="46"/>
        <end position="256"/>
    </location>
</feature>